<evidence type="ECO:0000256" key="1">
    <source>
        <dbReference type="SAM" id="MobiDB-lite"/>
    </source>
</evidence>
<organism evidence="2 3">
    <name type="scientific">Leucobacter ruminantium</name>
    <dbReference type="NCBI Taxonomy" id="1289170"/>
    <lineage>
        <taxon>Bacteria</taxon>
        <taxon>Bacillati</taxon>
        <taxon>Actinomycetota</taxon>
        <taxon>Actinomycetes</taxon>
        <taxon>Micrococcales</taxon>
        <taxon>Microbacteriaceae</taxon>
        <taxon>Leucobacter</taxon>
    </lineage>
</organism>
<keyword evidence="3" id="KW-1185">Reference proteome</keyword>
<name>A0A939RUV0_9MICO</name>
<comment type="caution">
    <text evidence="2">The sequence shown here is derived from an EMBL/GenBank/DDBJ whole genome shotgun (WGS) entry which is preliminary data.</text>
</comment>
<evidence type="ECO:0000313" key="2">
    <source>
        <dbReference type="EMBL" id="MBO1806195.1"/>
    </source>
</evidence>
<dbReference type="AlphaFoldDB" id="A0A939RUV0"/>
<evidence type="ECO:0000313" key="3">
    <source>
        <dbReference type="Proteomes" id="UP000664398"/>
    </source>
</evidence>
<gene>
    <name evidence="2" type="ORF">J4H91_12850</name>
</gene>
<feature type="region of interest" description="Disordered" evidence="1">
    <location>
        <begin position="200"/>
        <end position="219"/>
    </location>
</feature>
<reference evidence="2" key="1">
    <citation type="submission" date="2021-03" db="EMBL/GenBank/DDBJ databases">
        <title>Leucobacter chromiisoli sp. nov., isolated from chromium-containing soil of chemical plant.</title>
        <authorList>
            <person name="Xu Z."/>
        </authorList>
    </citation>
    <scope>NUCLEOTIDE SEQUENCE</scope>
    <source>
        <strain evidence="2">A2</strain>
    </source>
</reference>
<sequence>MAERSPAEPMPPGELVSGPRGRRLCVEFMRAAEHIDDGEVGALGTALFWAGYVLDPGRGGSRVRLFATDDVSGSTEASIPREPSQDEAIEAAVSALSDAALPEASSRLLLEALTATVGAARYWQEPDGVDALAALSEARGALLRVAEHLVGAAAAQWWGDPAMLSPQFATVRDAETGGAPPSSRDAPRLLSAWAVEQRTLEERATRDRPADPSANWSGEWWSTPPRDLLRTTREIPGFGPVGLHLEEDSRGWEQAIVSPVSAKDAARVLEIDGTAAWAGLCRDFPLDVSAEKRHDWFRTSGRAGDWVMPDWSRVAEHWDAVHLTVRGYLAAAGTAIDCGAGRASMIAGWDPDASYWLRDAARAADTGETWHRSGADTHVDVDAWSRRADRP</sequence>
<dbReference type="RefSeq" id="WP_208046655.1">
    <property type="nucleotide sequence ID" value="NZ_JAGDYL010000025.1"/>
</dbReference>
<proteinExistence type="predicted"/>
<accession>A0A939RUV0</accession>
<dbReference type="Proteomes" id="UP000664398">
    <property type="component" value="Unassembled WGS sequence"/>
</dbReference>
<dbReference type="EMBL" id="JAGDYL010000025">
    <property type="protein sequence ID" value="MBO1806195.1"/>
    <property type="molecule type" value="Genomic_DNA"/>
</dbReference>
<feature type="compositionally biased region" description="Basic and acidic residues" evidence="1">
    <location>
        <begin position="200"/>
        <end position="210"/>
    </location>
</feature>
<protein>
    <submittedName>
        <fullName evidence="2">Uncharacterized protein</fullName>
    </submittedName>
</protein>